<dbReference type="Pfam" id="PF10588">
    <property type="entry name" value="NADH-G_4Fe-4S_3"/>
    <property type="match status" value="1"/>
</dbReference>
<dbReference type="InterPro" id="IPR050340">
    <property type="entry name" value="Cytosolic_Fe-S_CAF"/>
</dbReference>
<name>A0A662DKE6_UNCAE</name>
<dbReference type="FunFam" id="3.10.20.740:FF:000005">
    <property type="entry name" value="NADH:ubiquinone oxidoreductase subunit"/>
    <property type="match status" value="1"/>
</dbReference>
<keyword evidence="5" id="KW-0560">Oxidoreductase</keyword>
<keyword evidence="3" id="KW-0479">Metal-binding</keyword>
<dbReference type="Gene3D" id="3.30.70.20">
    <property type="match status" value="1"/>
</dbReference>
<dbReference type="PANTHER" id="PTHR11615">
    <property type="entry name" value="NITRATE, FORMATE, IRON DEHYDROGENASE"/>
    <property type="match status" value="1"/>
</dbReference>
<evidence type="ECO:0000313" key="11">
    <source>
        <dbReference type="EMBL" id="RLE15358.1"/>
    </source>
</evidence>
<dbReference type="InterPro" id="IPR017900">
    <property type="entry name" value="4Fe4S_Fe_S_CS"/>
</dbReference>
<dbReference type="NCBIfam" id="NF040763">
    <property type="entry name" value="FeFe_hydrog_A6"/>
    <property type="match status" value="1"/>
</dbReference>
<dbReference type="Pfam" id="PF02256">
    <property type="entry name" value="Fe_hyd_SSU"/>
    <property type="match status" value="1"/>
</dbReference>
<keyword evidence="1" id="KW-0004">4Fe-4S</keyword>
<dbReference type="GO" id="GO:0051537">
    <property type="term" value="F:2 iron, 2 sulfur cluster binding"/>
    <property type="evidence" value="ECO:0007669"/>
    <property type="project" value="UniProtKB-KW"/>
</dbReference>
<evidence type="ECO:0000256" key="6">
    <source>
        <dbReference type="ARBA" id="ARBA00023004"/>
    </source>
</evidence>
<dbReference type="FunFam" id="4.10.260.20:FF:000001">
    <property type="entry name" value="NADP-reducing hydrogenase subunit HndD"/>
    <property type="match status" value="1"/>
</dbReference>
<dbReference type="InterPro" id="IPR003149">
    <property type="entry name" value="Fe_hydrogenase_ssu"/>
</dbReference>
<dbReference type="SUPFAM" id="SSF54292">
    <property type="entry name" value="2Fe-2S ferredoxin-like"/>
    <property type="match status" value="1"/>
</dbReference>
<evidence type="ECO:0000259" key="8">
    <source>
        <dbReference type="PROSITE" id="PS51085"/>
    </source>
</evidence>
<sequence length="585" mass="64652">MSQVNVTIDGIKVSIDEGATILDAAKKAGIKIPTLCHLPEIQSIGACRMCLVEVEGSPKLQTACMCPVSEGMVVKTNTPAVLEARKFVLELILSNHPADCFTCIRNGNCELQELANELGLREIHYPGERIKAQVDSSNPCLIRDAEKCILCRRCVSMCHEVQGVGVIFPQKRGFETTIAPPFSLELRDVPCTFCGQCATICPVGAIYEKEYIDEVWQALNDPEKFVVVQTAPAIRAAIGEEFGLEVGTRCTGKLAAALRRMGFDKVFDTQFGADLTIVEEANELVYRIKKGGTLPMMTSCCPAWIKFVEHFYPDLLDHLSTCKSPQQMFGPIAKTYYAKKIGIPAEKMFVVSVMPCTAKKFEAERPEMRSSGFRDVDAVLTTRELARMIKQAGIDFVNLPDEEFDEPLGISTGAATIFGNTGGVMEAALRSAYEIVTGKQLTEVEFRQVRGWKGIREADIEMDGAKVKVAVAHGLSNASFLLDRIREGSCDYHFIEVMACPGGCIGGGGQPVATNSNIYEIRKKRIAALYEEDKAMSVRKSHENPAIKELYREFLGEPLGEKSHHLLHTHYTKRGATYQREKIWV</sequence>
<dbReference type="SUPFAM" id="SSF54862">
    <property type="entry name" value="4Fe-4S ferredoxins"/>
    <property type="match status" value="1"/>
</dbReference>
<reference evidence="11 12" key="1">
    <citation type="submission" date="2018-06" db="EMBL/GenBank/DDBJ databases">
        <title>Extensive metabolic versatility and redundancy in microbially diverse, dynamic hydrothermal sediments.</title>
        <authorList>
            <person name="Dombrowski N."/>
            <person name="Teske A."/>
            <person name="Baker B.J."/>
        </authorList>
    </citation>
    <scope>NUCLEOTIDE SEQUENCE [LARGE SCALE GENOMIC DNA]</scope>
    <source>
        <strain evidence="11">B3_G15</strain>
    </source>
</reference>
<dbReference type="InterPro" id="IPR013352">
    <property type="entry name" value="Fe_hydrogenase_subset"/>
</dbReference>
<accession>A0A662DKE6</accession>
<gene>
    <name evidence="11" type="ORF">DRJ04_00560</name>
</gene>
<dbReference type="Pfam" id="PF12838">
    <property type="entry name" value="Fer4_7"/>
    <property type="match status" value="1"/>
</dbReference>
<dbReference type="SMART" id="SM00902">
    <property type="entry name" value="Fe_hyd_SSU"/>
    <property type="match status" value="1"/>
</dbReference>
<protein>
    <submittedName>
        <fullName evidence="11">Ferredoxin</fullName>
    </submittedName>
</protein>
<organism evidence="11 12">
    <name type="scientific">Aerophobetes bacterium</name>
    <dbReference type="NCBI Taxonomy" id="2030807"/>
    <lineage>
        <taxon>Bacteria</taxon>
        <taxon>Candidatus Aerophobota</taxon>
    </lineage>
</organism>
<dbReference type="AlphaFoldDB" id="A0A662DKE6"/>
<dbReference type="Gene3D" id="4.10.260.20">
    <property type="entry name" value="Iron hydrogenase, small subunit"/>
    <property type="match status" value="1"/>
</dbReference>
<feature type="domain" description="4Fe-4S ferredoxin-type" evidence="9">
    <location>
        <begin position="139"/>
        <end position="169"/>
    </location>
</feature>
<dbReference type="Pfam" id="PF02906">
    <property type="entry name" value="Fe_hyd_lg_C"/>
    <property type="match status" value="1"/>
</dbReference>
<evidence type="ECO:0000256" key="3">
    <source>
        <dbReference type="ARBA" id="ARBA00022723"/>
    </source>
</evidence>
<dbReference type="PROSITE" id="PS51839">
    <property type="entry name" value="4FE4S_HC3"/>
    <property type="match status" value="1"/>
</dbReference>
<evidence type="ECO:0000256" key="7">
    <source>
        <dbReference type="ARBA" id="ARBA00023014"/>
    </source>
</evidence>
<dbReference type="PROSITE" id="PS00198">
    <property type="entry name" value="4FE4S_FER_1"/>
    <property type="match status" value="1"/>
</dbReference>
<dbReference type="Gene3D" id="3.40.50.1780">
    <property type="match status" value="1"/>
</dbReference>
<evidence type="ECO:0000256" key="5">
    <source>
        <dbReference type="ARBA" id="ARBA00023002"/>
    </source>
</evidence>
<evidence type="ECO:0000256" key="4">
    <source>
        <dbReference type="ARBA" id="ARBA00022737"/>
    </source>
</evidence>
<dbReference type="CDD" id="cd00207">
    <property type="entry name" value="fer2"/>
    <property type="match status" value="1"/>
</dbReference>
<keyword evidence="2" id="KW-0001">2Fe-2S</keyword>
<dbReference type="InterPro" id="IPR036991">
    <property type="entry name" value="Fe_hydrogenase_ssu_sf"/>
</dbReference>
<evidence type="ECO:0000313" key="12">
    <source>
        <dbReference type="Proteomes" id="UP000280417"/>
    </source>
</evidence>
<dbReference type="GO" id="GO:0008901">
    <property type="term" value="F:ferredoxin hydrogenase activity"/>
    <property type="evidence" value="ECO:0007669"/>
    <property type="project" value="InterPro"/>
</dbReference>
<feature type="domain" description="4Fe-4S His(Cys)3-ligated-type" evidence="10">
    <location>
        <begin position="80"/>
        <end position="119"/>
    </location>
</feature>
<dbReference type="Proteomes" id="UP000280417">
    <property type="component" value="Unassembled WGS sequence"/>
</dbReference>
<dbReference type="EMBL" id="QMQA01000007">
    <property type="protein sequence ID" value="RLE15358.1"/>
    <property type="molecule type" value="Genomic_DNA"/>
</dbReference>
<dbReference type="PROSITE" id="PS51379">
    <property type="entry name" value="4FE4S_FER_2"/>
    <property type="match status" value="2"/>
</dbReference>
<feature type="domain" description="4Fe-4S ferredoxin-type" evidence="9">
    <location>
        <begin position="180"/>
        <end position="211"/>
    </location>
</feature>
<dbReference type="FunFam" id="3.30.70.20:FF:000035">
    <property type="entry name" value="Iron hydrogenase 1"/>
    <property type="match status" value="1"/>
</dbReference>
<comment type="caution">
    <text evidence="11">The sequence shown here is derived from an EMBL/GenBank/DDBJ whole genome shotgun (WGS) entry which is preliminary data.</text>
</comment>
<dbReference type="InterPro" id="IPR049830">
    <property type="entry name" value="HndD"/>
</dbReference>
<dbReference type="InterPro" id="IPR009016">
    <property type="entry name" value="Fe_hydrogenase"/>
</dbReference>
<dbReference type="GO" id="GO:0051539">
    <property type="term" value="F:4 iron, 4 sulfur cluster binding"/>
    <property type="evidence" value="ECO:0007669"/>
    <property type="project" value="UniProtKB-KW"/>
</dbReference>
<keyword evidence="4" id="KW-0677">Repeat</keyword>
<evidence type="ECO:0000259" key="9">
    <source>
        <dbReference type="PROSITE" id="PS51379"/>
    </source>
</evidence>
<dbReference type="InterPro" id="IPR019574">
    <property type="entry name" value="NADH_UbQ_OxRdtase_Gsu_4Fe4S-bd"/>
</dbReference>
<dbReference type="Gene3D" id="3.10.20.740">
    <property type="match status" value="1"/>
</dbReference>
<dbReference type="Gene3D" id="3.40.950.10">
    <property type="entry name" value="Fe-only Hydrogenase (Larger Subunit), Chain L, domain 3"/>
    <property type="match status" value="1"/>
</dbReference>
<evidence type="ECO:0000256" key="1">
    <source>
        <dbReference type="ARBA" id="ARBA00022485"/>
    </source>
</evidence>
<dbReference type="InterPro" id="IPR004108">
    <property type="entry name" value="Fe_hydrogenase_lsu_C"/>
</dbReference>
<dbReference type="InterPro" id="IPR036010">
    <property type="entry name" value="2Fe-2S_ferredoxin-like_sf"/>
</dbReference>
<dbReference type="Pfam" id="PF13510">
    <property type="entry name" value="Fer2_4"/>
    <property type="match status" value="1"/>
</dbReference>
<evidence type="ECO:0000256" key="2">
    <source>
        <dbReference type="ARBA" id="ARBA00022714"/>
    </source>
</evidence>
<dbReference type="InterPro" id="IPR017896">
    <property type="entry name" value="4Fe4S_Fe-S-bd"/>
</dbReference>
<dbReference type="InterPro" id="IPR001041">
    <property type="entry name" value="2Fe-2S_ferredoxin-type"/>
</dbReference>
<dbReference type="PROSITE" id="PS51085">
    <property type="entry name" value="2FE2S_FER_2"/>
    <property type="match status" value="1"/>
</dbReference>
<dbReference type="NCBIfam" id="TIGR02512">
    <property type="entry name" value="FeFe_hydrog_A"/>
    <property type="match status" value="1"/>
</dbReference>
<keyword evidence="6" id="KW-0408">Iron</keyword>
<dbReference type="GO" id="GO:0005506">
    <property type="term" value="F:iron ion binding"/>
    <property type="evidence" value="ECO:0007669"/>
    <property type="project" value="InterPro"/>
</dbReference>
<proteinExistence type="predicted"/>
<dbReference type="SMART" id="SM00929">
    <property type="entry name" value="NADH-G_4Fe-4S_3"/>
    <property type="match status" value="1"/>
</dbReference>
<keyword evidence="7" id="KW-0411">Iron-sulfur</keyword>
<evidence type="ECO:0000259" key="10">
    <source>
        <dbReference type="PROSITE" id="PS51839"/>
    </source>
</evidence>
<dbReference type="SUPFAM" id="SSF53920">
    <property type="entry name" value="Fe-only hydrogenase"/>
    <property type="match status" value="1"/>
</dbReference>
<feature type="domain" description="2Fe-2S ferredoxin-type" evidence="8">
    <location>
        <begin position="2"/>
        <end position="80"/>
    </location>
</feature>